<feature type="region of interest" description="Disordered" evidence="1">
    <location>
        <begin position="71"/>
        <end position="138"/>
    </location>
</feature>
<feature type="region of interest" description="Disordered" evidence="1">
    <location>
        <begin position="181"/>
        <end position="261"/>
    </location>
</feature>
<dbReference type="OMA" id="FALCEEW"/>
<evidence type="ECO:0000259" key="2">
    <source>
        <dbReference type="Pfam" id="PF04782"/>
    </source>
</evidence>
<feature type="domain" description="DUF632" evidence="2">
    <location>
        <begin position="282"/>
        <end position="584"/>
    </location>
</feature>
<dbReference type="Pfam" id="PF04782">
    <property type="entry name" value="DUF632"/>
    <property type="match status" value="1"/>
</dbReference>
<protein>
    <recommendedName>
        <fullName evidence="6">DUF632 domain-containing protein</fullName>
    </recommendedName>
</protein>
<gene>
    <name evidence="4" type="ORF">EUTSA_v10006946mg</name>
</gene>
<dbReference type="InterPro" id="IPR006868">
    <property type="entry name" value="DUF630"/>
</dbReference>
<feature type="compositionally biased region" description="Basic and acidic residues" evidence="1">
    <location>
        <begin position="252"/>
        <end position="261"/>
    </location>
</feature>
<dbReference type="Proteomes" id="UP000030689">
    <property type="component" value="Unassembled WGS sequence"/>
</dbReference>
<dbReference type="OrthoDB" id="1919226at2759"/>
<evidence type="ECO:0000313" key="5">
    <source>
        <dbReference type="Proteomes" id="UP000030689"/>
    </source>
</evidence>
<keyword evidence="5" id="KW-1185">Reference proteome</keyword>
<feature type="compositionally biased region" description="Low complexity" evidence="1">
    <location>
        <begin position="93"/>
        <end position="104"/>
    </location>
</feature>
<dbReference type="AlphaFoldDB" id="V4L3H9"/>
<evidence type="ECO:0000259" key="3">
    <source>
        <dbReference type="Pfam" id="PF04783"/>
    </source>
</evidence>
<feature type="compositionally biased region" description="Pro residues" evidence="1">
    <location>
        <begin position="82"/>
        <end position="92"/>
    </location>
</feature>
<feature type="compositionally biased region" description="Basic residues" evidence="1">
    <location>
        <begin position="105"/>
        <end position="121"/>
    </location>
</feature>
<accession>V4L3H9</accession>
<evidence type="ECO:0000256" key="1">
    <source>
        <dbReference type="SAM" id="MobiDB-lite"/>
    </source>
</evidence>
<dbReference type="EMBL" id="KI517683">
    <property type="protein sequence ID" value="ESQ36842.1"/>
    <property type="molecule type" value="Genomic_DNA"/>
</dbReference>
<name>V4L3H9_EUTSA</name>
<feature type="compositionally biased region" description="Acidic residues" evidence="1">
    <location>
        <begin position="201"/>
        <end position="212"/>
    </location>
</feature>
<reference evidence="4 5" key="1">
    <citation type="journal article" date="2013" name="Front. Plant Sci.">
        <title>The Reference Genome of the Halophytic Plant Eutrema salsugineum.</title>
        <authorList>
            <person name="Yang R."/>
            <person name="Jarvis D.E."/>
            <person name="Chen H."/>
            <person name="Beilstein M.A."/>
            <person name="Grimwood J."/>
            <person name="Jenkins J."/>
            <person name="Shu S."/>
            <person name="Prochnik S."/>
            <person name="Xin M."/>
            <person name="Ma C."/>
            <person name="Schmutz J."/>
            <person name="Wing R.A."/>
            <person name="Mitchell-Olds T."/>
            <person name="Schumaker K.S."/>
            <person name="Wang X."/>
        </authorList>
    </citation>
    <scope>NUCLEOTIDE SEQUENCE [LARGE SCALE GENOMIC DNA]</scope>
</reference>
<dbReference type="KEGG" id="eus:EUTSA_v10006946mg"/>
<dbReference type="Gramene" id="ESQ36842">
    <property type="protein sequence ID" value="ESQ36842"/>
    <property type="gene ID" value="EUTSA_v10006946mg"/>
</dbReference>
<feature type="compositionally biased region" description="Basic and acidic residues" evidence="1">
    <location>
        <begin position="183"/>
        <end position="200"/>
    </location>
</feature>
<feature type="domain" description="DUF630" evidence="3">
    <location>
        <begin position="1"/>
        <end position="59"/>
    </location>
</feature>
<evidence type="ECO:0008006" key="6">
    <source>
        <dbReference type="Google" id="ProtNLM"/>
    </source>
</evidence>
<sequence length="712" mass="79704">MGCTASKLDSEDAVRRCKERRRLMKEAVYARHHLAAAHSDYCRSLRLTGSALSSFGTGEPLAVSENTPAVFLRPSNHDAPSVPSPKPPPLEPPAAAAAAAATTSRTRRRHNPSHPHRRLRLPHILSESSPSSSPVSERSNLTFSRSFYPTAHQNSAYSRSPSQASSVWNWENFYPPSPPDSEFFERKAREKHPPRSHSDAETEPEEVLCSEWGDDHDRFTATTSSDGDGEGEAHASRSGLESPAPAQPVKQQPDHHGKDEVDHLMTSSYGYKTKMVVRHKDLKEILDAVQLYFDKAASAGDQVSAMLEIGRAELDRSFSKLRKTVYHSSSVFSNLSASWTSKPPLAVKYKLDASTLNEQGGLKSLCSTLDRLLAWEKKLYEDVKAREGVKIEHEKKLSALQSQEYKGGDDSKLDKTKTSITRLQSLIIVTSEAVLTTSNAILRLRDTDLVPQLVELCHGLMYMWKSMHEYHEIQNNIVQQVRGLINQTEKGESTSEVHRQVTRDLESAVSLWHSSFCRIIKFQREFISSLHAWFKLSLVPLSNEDPKKQRSESFALCEEWKLSLERVPDTVASEAIKSFVNVVHVISIKQGEEVKMKKRTESAGKELEKKASSLRSIERKYYQAYSTVGIGPGPEALDARDPLSEKKSELAACQRQVEDEVMRHEKAVEVTRAMTLNNLQTGLPNVFQALTSFSSLFTDSLQTVCSRSYSIN</sequence>
<feature type="compositionally biased region" description="Low complexity" evidence="1">
    <location>
        <begin position="122"/>
        <end position="138"/>
    </location>
</feature>
<dbReference type="STRING" id="72664.V4L3H9"/>
<dbReference type="Pfam" id="PF04783">
    <property type="entry name" value="DUF630"/>
    <property type="match status" value="1"/>
</dbReference>
<organism evidence="4 5">
    <name type="scientific">Eutrema salsugineum</name>
    <name type="common">Saltwater cress</name>
    <name type="synonym">Sisymbrium salsugineum</name>
    <dbReference type="NCBI Taxonomy" id="72664"/>
    <lineage>
        <taxon>Eukaryota</taxon>
        <taxon>Viridiplantae</taxon>
        <taxon>Streptophyta</taxon>
        <taxon>Embryophyta</taxon>
        <taxon>Tracheophyta</taxon>
        <taxon>Spermatophyta</taxon>
        <taxon>Magnoliopsida</taxon>
        <taxon>eudicotyledons</taxon>
        <taxon>Gunneridae</taxon>
        <taxon>Pentapetalae</taxon>
        <taxon>rosids</taxon>
        <taxon>malvids</taxon>
        <taxon>Brassicales</taxon>
        <taxon>Brassicaceae</taxon>
        <taxon>Eutremeae</taxon>
        <taxon>Eutrema</taxon>
    </lineage>
</organism>
<dbReference type="eggNOG" id="ENOG502QU01">
    <property type="taxonomic scope" value="Eukaryota"/>
</dbReference>
<evidence type="ECO:0000313" key="4">
    <source>
        <dbReference type="EMBL" id="ESQ36842.1"/>
    </source>
</evidence>
<proteinExistence type="predicted"/>
<dbReference type="PANTHER" id="PTHR21450:SF9">
    <property type="entry name" value="BZIP DOMAIN CLASS TRANSCRIPTION FACTOR (DUF630 AND DUF632)-RELATED"/>
    <property type="match status" value="1"/>
</dbReference>
<dbReference type="PANTHER" id="PTHR21450">
    <property type="entry name" value="PROTEIN ALTERED PHOSPHATE STARVATION RESPONSE 1"/>
    <property type="match status" value="1"/>
</dbReference>
<dbReference type="InterPro" id="IPR006867">
    <property type="entry name" value="DUF632"/>
</dbReference>